<feature type="signal peptide" evidence="1">
    <location>
        <begin position="1"/>
        <end position="22"/>
    </location>
</feature>
<protein>
    <recommendedName>
        <fullName evidence="4">DUF4382 domain-containing protein</fullName>
    </recommendedName>
</protein>
<gene>
    <name evidence="2" type="ORF">A3F84_05400</name>
</gene>
<keyword evidence="1" id="KW-0732">Signal</keyword>
<organism evidence="2 3">
    <name type="scientific">Handelsmanbacteria sp. (strain RIFCSPLOWO2_12_FULL_64_10)</name>
    <dbReference type="NCBI Taxonomy" id="1817868"/>
    <lineage>
        <taxon>Bacteria</taxon>
        <taxon>Candidatus Handelsmaniibacteriota</taxon>
    </lineage>
</organism>
<sequence length="214" mass="22259">MMKRLCNVFLVTVFAISLTACGDNAVSSGRAGRAQAIVTDNPSRATPLADSGNLNILSLQATAFSGSISANTNAFISADGRTWAALGSPNGVTIALQSTRDSTNLHGETDAPVATYAYVRLVMRSARATIKAGSTIGGVGLASDVILTLGGTDGEVTVEKQVPPFQVSANATTTILFELNAEAWATQQNAQDKVVEDAEIQSFTAVRTYAVTRT</sequence>
<dbReference type="AlphaFoldDB" id="A0A1F6CBU8"/>
<evidence type="ECO:0000313" key="2">
    <source>
        <dbReference type="EMBL" id="OGG46629.1"/>
    </source>
</evidence>
<evidence type="ECO:0008006" key="4">
    <source>
        <dbReference type="Google" id="ProtNLM"/>
    </source>
</evidence>
<name>A0A1F6CBU8_HANXR</name>
<dbReference type="PROSITE" id="PS51257">
    <property type="entry name" value="PROKAR_LIPOPROTEIN"/>
    <property type="match status" value="1"/>
</dbReference>
<proteinExistence type="predicted"/>
<comment type="caution">
    <text evidence="2">The sequence shown here is derived from an EMBL/GenBank/DDBJ whole genome shotgun (WGS) entry which is preliminary data.</text>
</comment>
<dbReference type="Proteomes" id="UP000178606">
    <property type="component" value="Unassembled WGS sequence"/>
</dbReference>
<evidence type="ECO:0000313" key="3">
    <source>
        <dbReference type="Proteomes" id="UP000178606"/>
    </source>
</evidence>
<evidence type="ECO:0000256" key="1">
    <source>
        <dbReference type="SAM" id="SignalP"/>
    </source>
</evidence>
<reference evidence="2 3" key="1">
    <citation type="journal article" date="2016" name="Nat. Commun.">
        <title>Thousands of microbial genomes shed light on interconnected biogeochemical processes in an aquifer system.</title>
        <authorList>
            <person name="Anantharaman K."/>
            <person name="Brown C.T."/>
            <person name="Hug L.A."/>
            <person name="Sharon I."/>
            <person name="Castelle C.J."/>
            <person name="Probst A.J."/>
            <person name="Thomas B.C."/>
            <person name="Singh A."/>
            <person name="Wilkins M.J."/>
            <person name="Karaoz U."/>
            <person name="Brodie E.L."/>
            <person name="Williams K.H."/>
            <person name="Hubbard S.S."/>
            <person name="Banfield J.F."/>
        </authorList>
    </citation>
    <scope>NUCLEOTIDE SEQUENCE [LARGE SCALE GENOMIC DNA]</scope>
    <source>
        <strain evidence="3">RIFCSPLOWO2_12_FULL_64_10</strain>
    </source>
</reference>
<dbReference type="EMBL" id="MFKF01000294">
    <property type="protein sequence ID" value="OGG46629.1"/>
    <property type="molecule type" value="Genomic_DNA"/>
</dbReference>
<accession>A0A1F6CBU8</accession>
<feature type="chain" id="PRO_5009523303" description="DUF4382 domain-containing protein" evidence="1">
    <location>
        <begin position="23"/>
        <end position="214"/>
    </location>
</feature>